<reference evidence="1 2" key="1">
    <citation type="submission" date="2006-09" db="EMBL/GenBank/DDBJ databases">
        <authorList>
            <person name="Emerson D."/>
            <person name="Ferriera S."/>
            <person name="Johnson J."/>
            <person name="Kravitz S."/>
            <person name="Halpern A."/>
            <person name="Remington K."/>
            <person name="Beeson K."/>
            <person name="Tran B."/>
            <person name="Rogers Y.-H."/>
            <person name="Friedman R."/>
            <person name="Venter J.C."/>
        </authorList>
    </citation>
    <scope>NUCLEOTIDE SEQUENCE [LARGE SCALE GENOMIC DNA]</scope>
    <source>
        <strain evidence="1 2">PV-1</strain>
    </source>
</reference>
<accession>Q0EXH0</accession>
<gene>
    <name evidence="1" type="ORF">SPV1_13147</name>
</gene>
<dbReference type="SUPFAM" id="SSF53474">
    <property type="entry name" value="alpha/beta-Hydrolases"/>
    <property type="match status" value="1"/>
</dbReference>
<dbReference type="HOGENOM" id="CLU_612352_0_0_0"/>
<name>Q0EXH0_9PROT</name>
<dbReference type="InParanoid" id="Q0EXH0"/>
<comment type="caution">
    <text evidence="1">The sequence shown here is derived from an EMBL/GenBank/DDBJ whole genome shotgun (WGS) entry which is preliminary data.</text>
</comment>
<dbReference type="InterPro" id="IPR029058">
    <property type="entry name" value="AB_hydrolase_fold"/>
</dbReference>
<dbReference type="Gene3D" id="3.40.50.1820">
    <property type="entry name" value="alpha/beta hydrolase"/>
    <property type="match status" value="1"/>
</dbReference>
<protein>
    <submittedName>
        <fullName evidence="1">Phospholipase</fullName>
    </submittedName>
</protein>
<dbReference type="OrthoDB" id="556502at2"/>
<dbReference type="AlphaFoldDB" id="Q0EXH0"/>
<sequence>MQLIFVHGWSVTNTNTYGGLPEALAKAGGTEMDLDIRHIYLGRYISFHDQVTLDDIARAMDRALRDLPGNGDTHIEPFSCITHSTGGPVLRFWVDKYYGPDAQQGLNDLPLKHLVMLAPANHGSALAKLGKARVGRIKAWFSGVEPGQRVLDWLCLGSEGQWQLNERALAYDYAAHGFYPFVLIGQGIDKALYDFLNNYLVEPGSDGVVRVSGANMNYRYLSLTQSRDQVIRKQPRTLALNPDGDVRASKPVPLGVYNGYSHSGKKMGIMASIAGDDDQAPVVQDILACFRVESAADYLRRAAELELLTDSQQAGTDRFCMFVFNICDDQGEQIGEGDYDLYLLAGNNYQPQKLPKGFFKDSQMNSQSGRLVYYLDANRMEEIRDGKFGLRVVARPTDGFSYYCPAEFRSEGMAAAGILKPNQTTYVNIILHRFVDEAVFRFDPATAARTNFKRIKPSGRTLG</sequence>
<keyword evidence="2" id="KW-1185">Reference proteome</keyword>
<dbReference type="STRING" id="314344.AL013_09860"/>
<dbReference type="RefSeq" id="WP_009850142.1">
    <property type="nucleotide sequence ID" value="NZ_DS022294.1"/>
</dbReference>
<dbReference type="eggNOG" id="COG1075">
    <property type="taxonomic scope" value="Bacteria"/>
</dbReference>
<dbReference type="Proteomes" id="UP000005297">
    <property type="component" value="Unassembled WGS sequence"/>
</dbReference>
<dbReference type="EMBL" id="AATS01000014">
    <property type="protein sequence ID" value="EAU53946.1"/>
    <property type="molecule type" value="Genomic_DNA"/>
</dbReference>
<proteinExistence type="predicted"/>
<evidence type="ECO:0000313" key="2">
    <source>
        <dbReference type="Proteomes" id="UP000005297"/>
    </source>
</evidence>
<organism evidence="1 2">
    <name type="scientific">Mariprofundus ferrooxydans PV-1</name>
    <dbReference type="NCBI Taxonomy" id="314345"/>
    <lineage>
        <taxon>Bacteria</taxon>
        <taxon>Pseudomonadati</taxon>
        <taxon>Pseudomonadota</taxon>
        <taxon>Candidatius Mariprofundia</taxon>
        <taxon>Mariprofundales</taxon>
        <taxon>Mariprofundaceae</taxon>
        <taxon>Mariprofundus</taxon>
    </lineage>
</organism>
<evidence type="ECO:0000313" key="1">
    <source>
        <dbReference type="EMBL" id="EAU53946.1"/>
    </source>
</evidence>
<dbReference type="ESTHER" id="9prot-q0exh0">
    <property type="family name" value="PlaB"/>
</dbReference>